<geneLocation type="plasmid" evidence="4">
    <name>pJH-T4</name>
</geneLocation>
<dbReference type="RefSeq" id="WP_002338179.1">
    <property type="nucleotide sequence ID" value="NZ_KY290886.1"/>
</dbReference>
<accession>A0A2H4HI85</accession>
<keyword evidence="2" id="KW-1133">Transmembrane helix</keyword>
<dbReference type="PANTHER" id="PTHR36435">
    <property type="entry name" value="SLR1288 PROTEIN"/>
    <property type="match status" value="1"/>
</dbReference>
<protein>
    <submittedName>
        <fullName evidence="4">CAAX protease family protein</fullName>
    </submittedName>
</protein>
<dbReference type="AlphaFoldDB" id="A0A2H4HI85"/>
<proteinExistence type="inferred from homology"/>
<keyword evidence="2" id="KW-0812">Transmembrane</keyword>
<keyword evidence="4" id="KW-0614">Plasmid</keyword>
<dbReference type="GO" id="GO:0004175">
    <property type="term" value="F:endopeptidase activity"/>
    <property type="evidence" value="ECO:0007669"/>
    <property type="project" value="UniProtKB-ARBA"/>
</dbReference>
<feature type="domain" description="CAAX prenyl protease 2/Lysostaphin resistance protein A-like" evidence="3">
    <location>
        <begin position="49"/>
        <end position="137"/>
    </location>
</feature>
<sequence length="147" mass="17263">MQILEDIKIYWKRIIGYTLVLLVVNLFLSMIALVFVNQRKDNVTELVTFISFFISGIFAPFFEETLMRGIIQNQLELKTNLSTRSIYIIVAILFSLFHLNLYFIPYFMTSLILSFVYDNSDKRLIVPVTIHCFYNLIVILLSIVLYT</sequence>
<feature type="transmembrane region" description="Helical" evidence="2">
    <location>
        <begin position="86"/>
        <end position="104"/>
    </location>
</feature>
<evidence type="ECO:0000313" key="4">
    <source>
        <dbReference type="EMBL" id="ARQ19144.1"/>
    </source>
</evidence>
<dbReference type="EMBL" id="KY290886">
    <property type="protein sequence ID" value="ARQ19144.1"/>
    <property type="molecule type" value="Genomic_DNA"/>
</dbReference>
<evidence type="ECO:0000259" key="3">
    <source>
        <dbReference type="Pfam" id="PF02517"/>
    </source>
</evidence>
<keyword evidence="4" id="KW-0378">Hydrolase</keyword>
<feature type="transmembrane region" description="Helical" evidence="2">
    <location>
        <begin position="14"/>
        <end position="35"/>
    </location>
</feature>
<dbReference type="GO" id="GO:0006508">
    <property type="term" value="P:proteolysis"/>
    <property type="evidence" value="ECO:0007669"/>
    <property type="project" value="UniProtKB-KW"/>
</dbReference>
<name>A0A2H4HI85_ENTFL</name>
<feature type="transmembrane region" description="Helical" evidence="2">
    <location>
        <begin position="47"/>
        <end position="66"/>
    </location>
</feature>
<keyword evidence="2" id="KW-0472">Membrane</keyword>
<keyword evidence="4" id="KW-0645">Protease</keyword>
<evidence type="ECO:0000256" key="1">
    <source>
        <dbReference type="ARBA" id="ARBA00009067"/>
    </source>
</evidence>
<reference evidence="4" key="1">
    <citation type="submission" date="2016-12" db="EMBL/GenBank/DDBJ databases">
        <title>Genetic characterization of cointegrate plasmids responsible for the mobilization of pRUM-like and pLAG, via pHTbeta, from Enterococcus faecium to E. faecalis.</title>
        <authorList>
            <person name="Di Sante L."/>
            <person name="Morroni G."/>
            <person name="Vignaroli C."/>
            <person name="Brenciani A."/>
        </authorList>
    </citation>
    <scope>NUCLEOTIDE SEQUENCE</scope>
    <source>
        <strain evidence="4">Transconjugant T4</strain>
        <plasmid evidence="4">pJH-T4</plasmid>
    </source>
</reference>
<evidence type="ECO:0000256" key="2">
    <source>
        <dbReference type="SAM" id="Phobius"/>
    </source>
</evidence>
<dbReference type="InterPro" id="IPR003675">
    <property type="entry name" value="Rce1/LyrA-like_dom"/>
</dbReference>
<dbReference type="Pfam" id="PF02517">
    <property type="entry name" value="Rce1-like"/>
    <property type="match status" value="1"/>
</dbReference>
<dbReference type="GO" id="GO:0080120">
    <property type="term" value="P:CAAX-box protein maturation"/>
    <property type="evidence" value="ECO:0007669"/>
    <property type="project" value="UniProtKB-ARBA"/>
</dbReference>
<dbReference type="InterPro" id="IPR052710">
    <property type="entry name" value="CAAX_protease"/>
</dbReference>
<feature type="transmembrane region" description="Helical" evidence="2">
    <location>
        <begin position="124"/>
        <end position="146"/>
    </location>
</feature>
<organism evidence="4">
    <name type="scientific">Enterococcus faecalis</name>
    <name type="common">Streptococcus faecalis</name>
    <dbReference type="NCBI Taxonomy" id="1351"/>
    <lineage>
        <taxon>Bacteria</taxon>
        <taxon>Bacillati</taxon>
        <taxon>Bacillota</taxon>
        <taxon>Bacilli</taxon>
        <taxon>Lactobacillales</taxon>
        <taxon>Enterococcaceae</taxon>
        <taxon>Enterococcus</taxon>
    </lineage>
</organism>
<dbReference type="PANTHER" id="PTHR36435:SF1">
    <property type="entry name" value="CAAX AMINO TERMINAL PROTEASE FAMILY PROTEIN"/>
    <property type="match status" value="1"/>
</dbReference>
<comment type="similarity">
    <text evidence="1">Belongs to the UPF0177 family.</text>
</comment>